<gene>
    <name evidence="4" type="ORF">NE663_02235</name>
</gene>
<reference evidence="4 5" key="1">
    <citation type="submission" date="2022-06" db="EMBL/GenBank/DDBJ databases">
        <title>Isolation of gut microbiota from human fecal samples.</title>
        <authorList>
            <person name="Pamer E.G."/>
            <person name="Barat B."/>
            <person name="Waligurski E."/>
            <person name="Medina S."/>
            <person name="Paddock L."/>
            <person name="Mostad J."/>
        </authorList>
    </citation>
    <scope>NUCLEOTIDE SEQUENCE [LARGE SCALE GENOMIC DNA]</scope>
    <source>
        <strain evidence="4 5">DFI.6.1</strain>
    </source>
</reference>
<dbReference type="InterPro" id="IPR035920">
    <property type="entry name" value="YhbY-like_sf"/>
</dbReference>
<evidence type="ECO:0000313" key="5">
    <source>
        <dbReference type="Proteomes" id="UP001524435"/>
    </source>
</evidence>
<dbReference type="SUPFAM" id="SSF75471">
    <property type="entry name" value="YhbY-like"/>
    <property type="match status" value="1"/>
</dbReference>
<dbReference type="Pfam" id="PF01985">
    <property type="entry name" value="CRS1_YhbY"/>
    <property type="match status" value="1"/>
</dbReference>
<evidence type="ECO:0000259" key="3">
    <source>
        <dbReference type="PROSITE" id="PS51295"/>
    </source>
</evidence>
<dbReference type="InterPro" id="IPR051925">
    <property type="entry name" value="RNA-binding_domain"/>
</dbReference>
<protein>
    <submittedName>
        <fullName evidence="4">YhbY family RNA-binding protein</fullName>
    </submittedName>
</protein>
<dbReference type="PANTHER" id="PTHR40065">
    <property type="entry name" value="RNA-BINDING PROTEIN YHBY"/>
    <property type="match status" value="1"/>
</dbReference>
<organism evidence="4 5">
    <name type="scientific">Massilicoli timonensis</name>
    <dbReference type="NCBI Taxonomy" id="2015901"/>
    <lineage>
        <taxon>Bacteria</taxon>
        <taxon>Bacillati</taxon>
        <taxon>Bacillota</taxon>
        <taxon>Erysipelotrichia</taxon>
        <taxon>Erysipelotrichales</taxon>
        <taxon>Erysipelotrichaceae</taxon>
        <taxon>Massilicoli</taxon>
    </lineage>
</organism>
<keyword evidence="5" id="KW-1185">Reference proteome</keyword>
<sequence>MLTNKQKKTLRAMAQSQRAIMQVGKDGLGSNSVKTLADALEAHELVKITLLKTCPIDVNEAAAYLCAQANCELVQKIGKTLVFYRRSKKAKLEI</sequence>
<dbReference type="SMART" id="SM01103">
    <property type="entry name" value="CRS1_YhbY"/>
    <property type="match status" value="1"/>
</dbReference>
<dbReference type="PROSITE" id="PS51295">
    <property type="entry name" value="CRM"/>
    <property type="match status" value="1"/>
</dbReference>
<name>A0ABT1SIP9_9FIRM</name>
<accession>A0ABT1SIP9</accession>
<comment type="caution">
    <text evidence="4">The sequence shown here is derived from an EMBL/GenBank/DDBJ whole genome shotgun (WGS) entry which is preliminary data.</text>
</comment>
<dbReference type="Gene3D" id="3.30.110.60">
    <property type="entry name" value="YhbY-like"/>
    <property type="match status" value="1"/>
</dbReference>
<evidence type="ECO:0000256" key="2">
    <source>
        <dbReference type="PROSITE-ProRule" id="PRU00626"/>
    </source>
</evidence>
<dbReference type="InterPro" id="IPR001890">
    <property type="entry name" value="RNA-binding_CRM"/>
</dbReference>
<evidence type="ECO:0000256" key="1">
    <source>
        <dbReference type="ARBA" id="ARBA00022884"/>
    </source>
</evidence>
<dbReference type="PANTHER" id="PTHR40065:SF3">
    <property type="entry name" value="RNA-BINDING PROTEIN YHBY"/>
    <property type="match status" value="1"/>
</dbReference>
<proteinExistence type="predicted"/>
<keyword evidence="1 2" id="KW-0694">RNA-binding</keyword>
<dbReference type="RefSeq" id="WP_102267113.1">
    <property type="nucleotide sequence ID" value="NZ_CALVCM010000009.1"/>
</dbReference>
<dbReference type="Proteomes" id="UP001524435">
    <property type="component" value="Unassembled WGS sequence"/>
</dbReference>
<dbReference type="EMBL" id="JANGCH010000002">
    <property type="protein sequence ID" value="MCQ5121079.1"/>
    <property type="molecule type" value="Genomic_DNA"/>
</dbReference>
<feature type="domain" description="CRM" evidence="3">
    <location>
        <begin position="1"/>
        <end position="94"/>
    </location>
</feature>
<evidence type="ECO:0000313" key="4">
    <source>
        <dbReference type="EMBL" id="MCQ5121079.1"/>
    </source>
</evidence>